<protein>
    <submittedName>
        <fullName evidence="2">Nucleotidyl transferase</fullName>
    </submittedName>
</protein>
<feature type="domain" description="MobA-like NTP transferase" evidence="1">
    <location>
        <begin position="4"/>
        <end position="170"/>
    </location>
</feature>
<dbReference type="GeneID" id="13013168"/>
<proteinExistence type="predicted"/>
<dbReference type="Gene3D" id="3.90.550.10">
    <property type="entry name" value="Spore Coat Polysaccharide Biosynthesis Protein SpsA, Chain A"/>
    <property type="match status" value="1"/>
</dbReference>
<evidence type="ECO:0000313" key="2">
    <source>
        <dbReference type="EMBL" id="AFK51275.1"/>
    </source>
</evidence>
<dbReference type="RefSeq" id="WP_014737525.1">
    <property type="nucleotide sequence ID" value="NC_017954.1"/>
</dbReference>
<dbReference type="HOGENOM" id="CLU_061980_1_1_2"/>
<dbReference type="Pfam" id="PF12804">
    <property type="entry name" value="NTP_transf_3"/>
    <property type="match status" value="1"/>
</dbReference>
<dbReference type="InParanoid" id="I3TET7"/>
<dbReference type="OrthoDB" id="28434at2157"/>
<organism evidence="2 3">
    <name type="scientific">Thermogladius calderae (strain DSM 22663 / VKM B-2946 / 1633)</name>
    <dbReference type="NCBI Taxonomy" id="1184251"/>
    <lineage>
        <taxon>Archaea</taxon>
        <taxon>Thermoproteota</taxon>
        <taxon>Thermoprotei</taxon>
        <taxon>Desulfurococcales</taxon>
        <taxon>Desulfurococcaceae</taxon>
        <taxon>Thermogladius</taxon>
    </lineage>
</organism>
<dbReference type="SUPFAM" id="SSF53448">
    <property type="entry name" value="Nucleotide-diphospho-sugar transferases"/>
    <property type="match status" value="1"/>
</dbReference>
<dbReference type="KEGG" id="thg:TCELL_0851"/>
<accession>I3TET7</accession>
<dbReference type="EMBL" id="CP003531">
    <property type="protein sequence ID" value="AFK51275.1"/>
    <property type="molecule type" value="Genomic_DNA"/>
</dbReference>
<dbReference type="GO" id="GO:0016779">
    <property type="term" value="F:nucleotidyltransferase activity"/>
    <property type="evidence" value="ECO:0007669"/>
    <property type="project" value="UniProtKB-ARBA"/>
</dbReference>
<dbReference type="InterPro" id="IPR029044">
    <property type="entry name" value="Nucleotide-diphossugar_trans"/>
</dbReference>
<evidence type="ECO:0000259" key="1">
    <source>
        <dbReference type="Pfam" id="PF12804"/>
    </source>
</evidence>
<keyword evidence="3" id="KW-1185">Reference proteome</keyword>
<dbReference type="CDD" id="cd04182">
    <property type="entry name" value="GT_2_like_f"/>
    <property type="match status" value="1"/>
</dbReference>
<evidence type="ECO:0000313" key="3">
    <source>
        <dbReference type="Proteomes" id="UP000005270"/>
    </source>
</evidence>
<sequence length="205" mass="23424">MYVALITAAGESTRFPGNKLLYRYSGDPLIVRSVRSALDSRVEKVVVVVGYMREAVAELLKDYFSSTSRVEVVENPFYKEGMSRSIKAGLEYALRKYGSLRAVLVSPGDAAWIPGVVYDILVDKHEEFGWKIVVPTHLKRRGHPILFSSHMIPFLMSIDEETRGLKRVVRDFWFDVREVELPYPSVLLDLDTITDLNRVKEQAWV</sequence>
<dbReference type="PANTHER" id="PTHR43777:SF1">
    <property type="entry name" value="MOLYBDENUM COFACTOR CYTIDYLYLTRANSFERASE"/>
    <property type="match status" value="1"/>
</dbReference>
<keyword evidence="2" id="KW-0808">Transferase</keyword>
<gene>
    <name evidence="2" type="ordered locus">TCELL_0851</name>
</gene>
<dbReference type="Proteomes" id="UP000005270">
    <property type="component" value="Chromosome"/>
</dbReference>
<dbReference type="PANTHER" id="PTHR43777">
    <property type="entry name" value="MOLYBDENUM COFACTOR CYTIDYLYLTRANSFERASE"/>
    <property type="match status" value="1"/>
</dbReference>
<dbReference type="eggNOG" id="arCOG01873">
    <property type="taxonomic scope" value="Archaea"/>
</dbReference>
<dbReference type="STRING" id="1184251.TCELL_0851"/>
<name>I3TET7_THEC1</name>
<dbReference type="InterPro" id="IPR025877">
    <property type="entry name" value="MobA-like_NTP_Trfase"/>
</dbReference>
<dbReference type="AlphaFoldDB" id="I3TET7"/>
<reference evidence="2 3" key="1">
    <citation type="journal article" date="2012" name="J. Bacteriol.">
        <title>Complete genome sequence of the hyperthermophilic cellulolytic Crenarchaeon 'Thermogladius cellulolyticus' 1633.</title>
        <authorList>
            <person name="Mardanov A.V."/>
            <person name="Kochetkova T.V."/>
            <person name="Beletsky A.V."/>
            <person name="Bonch-Osmolovskaya E.A."/>
            <person name="Ravin N.V."/>
            <person name="Skryabin K.G."/>
        </authorList>
    </citation>
    <scope>NUCLEOTIDE SEQUENCE [LARGE SCALE GENOMIC DNA]</scope>
    <source>
        <strain evidence="3">DSM 22663 / VKM B-2946 / 1633</strain>
    </source>
</reference>